<evidence type="ECO:0000256" key="2">
    <source>
        <dbReference type="ARBA" id="ARBA00022516"/>
    </source>
</evidence>
<feature type="active site" description="Proton acceptor" evidence="12">
    <location>
        <position position="214"/>
    </location>
</feature>
<dbReference type="Proteomes" id="UP000307440">
    <property type="component" value="Unassembled WGS sequence"/>
</dbReference>
<keyword evidence="5 12" id="KW-0276">Fatty acid metabolism</keyword>
<keyword evidence="9 12" id="KW-0443">Lipid metabolism</keyword>
<keyword evidence="11 12" id="KW-0275">Fatty acid biosynthesis</keyword>
<feature type="transmembrane region" description="Helical" evidence="14">
    <location>
        <begin position="293"/>
        <end position="316"/>
    </location>
</feature>
<feature type="transmembrane region" description="Helical" evidence="14">
    <location>
        <begin position="20"/>
        <end position="37"/>
    </location>
</feature>
<evidence type="ECO:0000256" key="1">
    <source>
        <dbReference type="ARBA" id="ARBA00005194"/>
    </source>
</evidence>
<sequence>MATSQIMELAQTIVRDKPCLAAFLLAVGSFSALRVLYQTLSVFLQTLVLPGASLKKFGAKKGAWAVVTGATNGIGKEFAIQLGKAGFNILLIARNQGLLTAAANEIGEKYNVQTLTHSIDFAAAGDKEYDALADVFRGLDIGVLVNNVGKSHNMPVYLVDTPLDEMRDIVQINVNATLRVTYFALPAMIQKKRGLILNIGSFSGAVPSAMLATYSGTKAFLSTFSSALGEEVKKDGIVVEHVNTYFVVSNLSKIRKPSLFIPTPSVYVRSVLSKIGLACGASFSGRPNTSTPFWPHALIDYAMTLVGVPSLFISYTHNLHKDIRRRALRKIERESKAQ</sequence>
<dbReference type="InterPro" id="IPR020904">
    <property type="entry name" value="Sc_DH/Rdtase_CS"/>
</dbReference>
<dbReference type="UniPathway" id="UPA00094"/>
<dbReference type="PROSITE" id="PS00061">
    <property type="entry name" value="ADH_SHORT"/>
    <property type="match status" value="1"/>
</dbReference>
<evidence type="ECO:0000256" key="13">
    <source>
        <dbReference type="RuleBase" id="RU000363"/>
    </source>
</evidence>
<name>A0A5C3KSZ5_COPMA</name>
<dbReference type="FunFam" id="3.40.50.720:FF:000137">
    <property type="entry name" value="Hydroxysteroid (17-beta) dehydrogenase 3"/>
    <property type="match status" value="1"/>
</dbReference>
<evidence type="ECO:0000256" key="14">
    <source>
        <dbReference type="SAM" id="Phobius"/>
    </source>
</evidence>
<feature type="binding site" evidence="12">
    <location>
        <position position="201"/>
    </location>
    <ligand>
        <name>substrate</name>
    </ligand>
</feature>
<proteinExistence type="inferred from homology"/>
<keyword evidence="4 12" id="KW-0256">Endoplasmic reticulum</keyword>
<dbReference type="STRING" id="230819.A0A5C3KSZ5"/>
<evidence type="ECO:0000256" key="9">
    <source>
        <dbReference type="ARBA" id="ARBA00023098"/>
    </source>
</evidence>
<accession>A0A5C3KSZ5</accession>
<dbReference type="PIRSF" id="PIRSF000126">
    <property type="entry name" value="11-beta-HSD1"/>
    <property type="match status" value="1"/>
</dbReference>
<dbReference type="EMBL" id="ML210214">
    <property type="protein sequence ID" value="TFK23691.1"/>
    <property type="molecule type" value="Genomic_DNA"/>
</dbReference>
<dbReference type="InterPro" id="IPR036291">
    <property type="entry name" value="NAD(P)-bd_dom_sf"/>
</dbReference>
<dbReference type="Pfam" id="PF00106">
    <property type="entry name" value="adh_short"/>
    <property type="match status" value="1"/>
</dbReference>
<dbReference type="EC" id="1.1.1.330" evidence="12"/>
<dbReference type="GO" id="GO:0045703">
    <property type="term" value="F:ketoreductase activity"/>
    <property type="evidence" value="ECO:0007669"/>
    <property type="project" value="UniProtKB-UniRule"/>
</dbReference>
<keyword evidence="10 12" id="KW-0472">Membrane</keyword>
<feature type="transmembrane region" description="Helical" evidence="14">
    <location>
        <begin position="195"/>
        <end position="214"/>
    </location>
</feature>
<comment type="similarity">
    <text evidence="12 13">Belongs to the short-chain dehydrogenases/reductases (SDR) family.</text>
</comment>
<dbReference type="PRINTS" id="PR00080">
    <property type="entry name" value="SDRFAMILY"/>
</dbReference>
<evidence type="ECO:0000256" key="11">
    <source>
        <dbReference type="ARBA" id="ARBA00023160"/>
    </source>
</evidence>
<dbReference type="PRINTS" id="PR00081">
    <property type="entry name" value="GDHRDH"/>
</dbReference>
<evidence type="ECO:0000256" key="5">
    <source>
        <dbReference type="ARBA" id="ARBA00022832"/>
    </source>
</evidence>
<reference evidence="15 16" key="1">
    <citation type="journal article" date="2019" name="Nat. Ecol. Evol.">
        <title>Megaphylogeny resolves global patterns of mushroom evolution.</title>
        <authorList>
            <person name="Varga T."/>
            <person name="Krizsan K."/>
            <person name="Foldi C."/>
            <person name="Dima B."/>
            <person name="Sanchez-Garcia M."/>
            <person name="Sanchez-Ramirez S."/>
            <person name="Szollosi G.J."/>
            <person name="Szarkandi J.G."/>
            <person name="Papp V."/>
            <person name="Albert L."/>
            <person name="Andreopoulos W."/>
            <person name="Angelini C."/>
            <person name="Antonin V."/>
            <person name="Barry K.W."/>
            <person name="Bougher N.L."/>
            <person name="Buchanan P."/>
            <person name="Buyck B."/>
            <person name="Bense V."/>
            <person name="Catcheside P."/>
            <person name="Chovatia M."/>
            <person name="Cooper J."/>
            <person name="Damon W."/>
            <person name="Desjardin D."/>
            <person name="Finy P."/>
            <person name="Geml J."/>
            <person name="Haridas S."/>
            <person name="Hughes K."/>
            <person name="Justo A."/>
            <person name="Karasinski D."/>
            <person name="Kautmanova I."/>
            <person name="Kiss B."/>
            <person name="Kocsube S."/>
            <person name="Kotiranta H."/>
            <person name="LaButti K.M."/>
            <person name="Lechner B.E."/>
            <person name="Liimatainen K."/>
            <person name="Lipzen A."/>
            <person name="Lukacs Z."/>
            <person name="Mihaltcheva S."/>
            <person name="Morgado L.N."/>
            <person name="Niskanen T."/>
            <person name="Noordeloos M.E."/>
            <person name="Ohm R.A."/>
            <person name="Ortiz-Santana B."/>
            <person name="Ovrebo C."/>
            <person name="Racz N."/>
            <person name="Riley R."/>
            <person name="Savchenko A."/>
            <person name="Shiryaev A."/>
            <person name="Soop K."/>
            <person name="Spirin V."/>
            <person name="Szebenyi C."/>
            <person name="Tomsovsky M."/>
            <person name="Tulloss R.E."/>
            <person name="Uehling J."/>
            <person name="Grigoriev I.V."/>
            <person name="Vagvolgyi C."/>
            <person name="Papp T."/>
            <person name="Martin F.M."/>
            <person name="Miettinen O."/>
            <person name="Hibbett D.S."/>
            <person name="Nagy L.G."/>
        </authorList>
    </citation>
    <scope>NUCLEOTIDE SEQUENCE [LARGE SCALE GENOMIC DNA]</scope>
    <source>
        <strain evidence="15 16">CBS 121175</strain>
    </source>
</reference>
<keyword evidence="8 12" id="KW-0560">Oxidoreductase</keyword>
<protein>
    <recommendedName>
        <fullName evidence="12">Very-long-chain 3-oxoacyl-CoA reductase</fullName>
        <ecNumber evidence="12">1.1.1.330</ecNumber>
    </recommendedName>
    <alternativeName>
        <fullName evidence="12">3-ketoacyl-CoA reductase</fullName>
        <shortName evidence="12">3-ketoreductase</shortName>
        <shortName evidence="12">KAR</shortName>
    </alternativeName>
    <alternativeName>
        <fullName evidence="12">Microsomal beta-keto-reductase</fullName>
    </alternativeName>
</protein>
<dbReference type="AlphaFoldDB" id="A0A5C3KSZ5"/>
<keyword evidence="7 12" id="KW-1133">Transmembrane helix</keyword>
<dbReference type="HAMAP" id="MF_03107">
    <property type="entry name" value="3_ketoreductase"/>
    <property type="match status" value="1"/>
</dbReference>
<evidence type="ECO:0000313" key="16">
    <source>
        <dbReference type="Proteomes" id="UP000307440"/>
    </source>
</evidence>
<dbReference type="InterPro" id="IPR002347">
    <property type="entry name" value="SDR_fam"/>
</dbReference>
<dbReference type="OrthoDB" id="5545019at2759"/>
<dbReference type="GO" id="GO:0030497">
    <property type="term" value="P:fatty acid elongation"/>
    <property type="evidence" value="ECO:0007669"/>
    <property type="project" value="UniProtKB-UniRule"/>
</dbReference>
<keyword evidence="16" id="KW-1185">Reference proteome</keyword>
<comment type="catalytic activity">
    <reaction evidence="12">
        <text>a very-long-chain (3R)-3-hydroxyacyl-CoA + NADP(+) = a very-long-chain 3-oxoacyl-CoA + NADPH + H(+)</text>
        <dbReference type="Rhea" id="RHEA:48680"/>
        <dbReference type="ChEBI" id="CHEBI:15378"/>
        <dbReference type="ChEBI" id="CHEBI:57783"/>
        <dbReference type="ChEBI" id="CHEBI:58349"/>
        <dbReference type="ChEBI" id="CHEBI:85440"/>
        <dbReference type="ChEBI" id="CHEBI:90725"/>
        <dbReference type="EC" id="1.1.1.330"/>
    </reaction>
</comment>
<dbReference type="GO" id="GO:0005789">
    <property type="term" value="C:endoplasmic reticulum membrane"/>
    <property type="evidence" value="ECO:0007669"/>
    <property type="project" value="UniProtKB-SubCell"/>
</dbReference>
<gene>
    <name evidence="15" type="ORF">FA15DRAFT_451838</name>
</gene>
<evidence type="ECO:0000256" key="3">
    <source>
        <dbReference type="ARBA" id="ARBA00022692"/>
    </source>
</evidence>
<organism evidence="15 16">
    <name type="scientific">Coprinopsis marcescibilis</name>
    <name type="common">Agaric fungus</name>
    <name type="synonym">Psathyrella marcescibilis</name>
    <dbReference type="NCBI Taxonomy" id="230819"/>
    <lineage>
        <taxon>Eukaryota</taxon>
        <taxon>Fungi</taxon>
        <taxon>Dikarya</taxon>
        <taxon>Basidiomycota</taxon>
        <taxon>Agaricomycotina</taxon>
        <taxon>Agaricomycetes</taxon>
        <taxon>Agaricomycetidae</taxon>
        <taxon>Agaricales</taxon>
        <taxon>Agaricineae</taxon>
        <taxon>Psathyrellaceae</taxon>
        <taxon>Coprinopsis</taxon>
    </lineage>
</organism>
<comment type="pathway">
    <text evidence="1">Lipid metabolism; fatty acid biosynthesis.</text>
</comment>
<keyword evidence="6 12" id="KW-0521">NADP</keyword>
<evidence type="ECO:0000256" key="12">
    <source>
        <dbReference type="HAMAP-Rule" id="MF_03107"/>
    </source>
</evidence>
<comment type="subcellular location">
    <subcellularLocation>
        <location evidence="12">Endoplasmic reticulum membrane</location>
        <topology evidence="12">Single-pass membrane protein</topology>
    </subcellularLocation>
</comment>
<evidence type="ECO:0000313" key="15">
    <source>
        <dbReference type="EMBL" id="TFK23691.1"/>
    </source>
</evidence>
<dbReference type="InterPro" id="IPR027533">
    <property type="entry name" value="3_ketoreductase_fungal"/>
</dbReference>
<evidence type="ECO:0000256" key="7">
    <source>
        <dbReference type="ARBA" id="ARBA00022989"/>
    </source>
</evidence>
<dbReference type="Gene3D" id="3.40.50.720">
    <property type="entry name" value="NAD(P)-binding Rossmann-like Domain"/>
    <property type="match status" value="1"/>
</dbReference>
<dbReference type="SUPFAM" id="SSF51735">
    <property type="entry name" value="NAD(P)-binding Rossmann-fold domains"/>
    <property type="match status" value="1"/>
</dbReference>
<comment type="function">
    <text evidence="12">Component of the microsomal membrane bound fatty acid elongation system, which produces the 26-carbon very long-chain fatty acids (VLCFA) from palmitate. Catalyzes the reduction of the 3-ketoacyl-CoA intermediate that is formed in each cycle of fatty acid elongation. VLCFAs serve as precursors for ceramide and sphingolipids.</text>
</comment>
<evidence type="ECO:0000256" key="4">
    <source>
        <dbReference type="ARBA" id="ARBA00022824"/>
    </source>
</evidence>
<dbReference type="PANTHER" id="PTHR43086">
    <property type="entry name" value="VERY-LONG-CHAIN 3-OXOOACYL-COA REDUCTASE"/>
    <property type="match status" value="1"/>
</dbReference>
<dbReference type="PANTHER" id="PTHR43086:SF2">
    <property type="entry name" value="HYDROXYSTEROID DEHYDROGENASE-LIKE PROTEIN 1"/>
    <property type="match status" value="1"/>
</dbReference>
<dbReference type="CDD" id="cd05356">
    <property type="entry name" value="17beta-HSD1_like_SDR_c"/>
    <property type="match status" value="1"/>
</dbReference>
<keyword evidence="3 12" id="KW-0812">Transmembrane</keyword>
<keyword evidence="2 12" id="KW-0444">Lipid biosynthesis</keyword>
<evidence type="ECO:0000256" key="10">
    <source>
        <dbReference type="ARBA" id="ARBA00023136"/>
    </source>
</evidence>
<dbReference type="GO" id="GO:0141040">
    <property type="term" value="F:very-long-chain 3-oxoacyl-CoA reductase activity"/>
    <property type="evidence" value="ECO:0007669"/>
    <property type="project" value="UniProtKB-EC"/>
</dbReference>
<evidence type="ECO:0000256" key="8">
    <source>
        <dbReference type="ARBA" id="ARBA00023002"/>
    </source>
</evidence>
<evidence type="ECO:0000256" key="6">
    <source>
        <dbReference type="ARBA" id="ARBA00022857"/>
    </source>
</evidence>